<protein>
    <submittedName>
        <fullName evidence="2">Uncharacterized protein</fullName>
    </submittedName>
</protein>
<evidence type="ECO:0000313" key="2">
    <source>
        <dbReference type="EMBL" id="KAK3799654.1"/>
    </source>
</evidence>
<reference evidence="2" key="1">
    <citation type="journal article" date="2023" name="G3 (Bethesda)">
        <title>A reference genome for the long-term kleptoplast-retaining sea slug Elysia crispata morphotype clarki.</title>
        <authorList>
            <person name="Eastman K.E."/>
            <person name="Pendleton A.L."/>
            <person name="Shaikh M.A."/>
            <person name="Suttiyut T."/>
            <person name="Ogas R."/>
            <person name="Tomko P."/>
            <person name="Gavelis G."/>
            <person name="Widhalm J.R."/>
            <person name="Wisecaver J.H."/>
        </authorList>
    </citation>
    <scope>NUCLEOTIDE SEQUENCE</scope>
    <source>
        <strain evidence="2">ECLA1</strain>
    </source>
</reference>
<dbReference type="AlphaFoldDB" id="A0AAE1B5B7"/>
<accession>A0AAE1B5B7</accession>
<name>A0AAE1B5B7_9GAST</name>
<comment type="caution">
    <text evidence="2">The sequence shown here is derived from an EMBL/GenBank/DDBJ whole genome shotgun (WGS) entry which is preliminary data.</text>
</comment>
<keyword evidence="3" id="KW-1185">Reference proteome</keyword>
<feature type="compositionally biased region" description="Basic and acidic residues" evidence="1">
    <location>
        <begin position="1"/>
        <end position="12"/>
    </location>
</feature>
<proteinExistence type="predicted"/>
<sequence length="134" mass="14646">MLLKEPGEEEKQQVVQEMGSHEDGDQALKCDLMTSATGKHLKQKRERTTRANGDSGLDCAVMCVGIYQPCPSRRAISTKQRWLDQVGSPTGVDLSLGSCLIPTVQRLLLGCATRIGHGLDVTVRVDADSYKCWA</sequence>
<organism evidence="2 3">
    <name type="scientific">Elysia crispata</name>
    <name type="common">lettuce slug</name>
    <dbReference type="NCBI Taxonomy" id="231223"/>
    <lineage>
        <taxon>Eukaryota</taxon>
        <taxon>Metazoa</taxon>
        <taxon>Spiralia</taxon>
        <taxon>Lophotrochozoa</taxon>
        <taxon>Mollusca</taxon>
        <taxon>Gastropoda</taxon>
        <taxon>Heterobranchia</taxon>
        <taxon>Euthyneura</taxon>
        <taxon>Panpulmonata</taxon>
        <taxon>Sacoglossa</taxon>
        <taxon>Placobranchoidea</taxon>
        <taxon>Plakobranchidae</taxon>
        <taxon>Elysia</taxon>
    </lineage>
</organism>
<gene>
    <name evidence="2" type="ORF">RRG08_027160</name>
</gene>
<evidence type="ECO:0000256" key="1">
    <source>
        <dbReference type="SAM" id="MobiDB-lite"/>
    </source>
</evidence>
<feature type="region of interest" description="Disordered" evidence="1">
    <location>
        <begin position="1"/>
        <end position="24"/>
    </location>
</feature>
<dbReference type="EMBL" id="JAWDGP010000545">
    <property type="protein sequence ID" value="KAK3799654.1"/>
    <property type="molecule type" value="Genomic_DNA"/>
</dbReference>
<dbReference type="Proteomes" id="UP001283361">
    <property type="component" value="Unassembled WGS sequence"/>
</dbReference>
<evidence type="ECO:0000313" key="3">
    <source>
        <dbReference type="Proteomes" id="UP001283361"/>
    </source>
</evidence>